<reference evidence="8 9" key="1">
    <citation type="submission" date="2019-12" db="EMBL/GenBank/DDBJ databases">
        <title>Isolation and characterization of three novel carbon monoxide-oxidizing members of Halobacteria from salione crusts and soils.</title>
        <authorList>
            <person name="Myers M.R."/>
            <person name="King G.M."/>
        </authorList>
    </citation>
    <scope>NUCLEOTIDE SEQUENCE [LARGE SCALE GENOMIC DNA]</scope>
    <source>
        <strain evidence="8 9">WSA2</strain>
    </source>
</reference>
<dbReference type="SUPFAM" id="SSF52540">
    <property type="entry name" value="P-loop containing nucleoside triphosphate hydrolases"/>
    <property type="match status" value="1"/>
</dbReference>
<dbReference type="GO" id="GO:0043139">
    <property type="term" value="F:5'-3' DNA helicase activity"/>
    <property type="evidence" value="ECO:0007669"/>
    <property type="project" value="UniProtKB-EC"/>
</dbReference>
<keyword evidence="5" id="KW-0175">Coiled coil</keyword>
<dbReference type="InterPro" id="IPR027417">
    <property type="entry name" value="P-loop_NTPase"/>
</dbReference>
<dbReference type="AlphaFoldDB" id="A0A6B0T0G1"/>
<dbReference type="Gene3D" id="3.40.50.300">
    <property type="entry name" value="P-loop containing nucleotide triphosphate hydrolases"/>
    <property type="match status" value="1"/>
</dbReference>
<feature type="coiled-coil region" evidence="5">
    <location>
        <begin position="292"/>
        <end position="333"/>
    </location>
</feature>
<evidence type="ECO:0000259" key="7">
    <source>
        <dbReference type="Pfam" id="PF01935"/>
    </source>
</evidence>
<dbReference type="InterPro" id="IPR002789">
    <property type="entry name" value="HerA_central"/>
</dbReference>
<dbReference type="Proteomes" id="UP000437065">
    <property type="component" value="Unassembled WGS sequence"/>
</dbReference>
<evidence type="ECO:0000256" key="4">
    <source>
        <dbReference type="ARBA" id="ARBA00048988"/>
    </source>
</evidence>
<feature type="region of interest" description="Disordered" evidence="6">
    <location>
        <begin position="448"/>
        <end position="468"/>
    </location>
</feature>
<comment type="similarity">
    <text evidence="1">Belongs to the HerA family.</text>
</comment>
<evidence type="ECO:0000313" key="8">
    <source>
        <dbReference type="EMBL" id="MXR43156.1"/>
    </source>
</evidence>
<dbReference type="EMBL" id="WUUS01000013">
    <property type="protein sequence ID" value="MXR43156.1"/>
    <property type="molecule type" value="Genomic_DNA"/>
</dbReference>
<evidence type="ECO:0000256" key="2">
    <source>
        <dbReference type="ARBA" id="ARBA00034617"/>
    </source>
</evidence>
<name>A0A6B0T0G1_9EURY</name>
<comment type="catalytic activity">
    <reaction evidence="2">
        <text>Couples ATP hydrolysis with the unwinding of duplex DNA by translocating in the 3'-5' direction.</text>
        <dbReference type="EC" id="5.6.2.4"/>
    </reaction>
</comment>
<protein>
    <submittedName>
        <fullName evidence="8">DUF87 domain-containing protein</fullName>
    </submittedName>
</protein>
<dbReference type="GO" id="GO:0043138">
    <property type="term" value="F:3'-5' DNA helicase activity"/>
    <property type="evidence" value="ECO:0007669"/>
    <property type="project" value="UniProtKB-EC"/>
</dbReference>
<gene>
    <name evidence="8" type="ORF">GRX01_17655</name>
</gene>
<comment type="catalytic activity">
    <reaction evidence="4">
        <text>ATP + H2O = ADP + phosphate + H(+)</text>
        <dbReference type="Rhea" id="RHEA:13065"/>
        <dbReference type="ChEBI" id="CHEBI:15377"/>
        <dbReference type="ChEBI" id="CHEBI:15378"/>
        <dbReference type="ChEBI" id="CHEBI:30616"/>
        <dbReference type="ChEBI" id="CHEBI:43474"/>
        <dbReference type="ChEBI" id="CHEBI:456216"/>
        <dbReference type="EC" id="5.6.2.4"/>
    </reaction>
</comment>
<evidence type="ECO:0000256" key="1">
    <source>
        <dbReference type="ARBA" id="ARBA00007816"/>
    </source>
</evidence>
<dbReference type="OrthoDB" id="107033at2157"/>
<dbReference type="InterPro" id="IPR008571">
    <property type="entry name" value="HerA-like"/>
</dbReference>
<keyword evidence="9" id="KW-1185">Reference proteome</keyword>
<sequence length="580" mass="65169">MSNQADSGSEASEASSQDAIQINESGDTLPVVEVLTGRGVILGKSGSGKSNTASVVVEELLEDGYPVLIVDVDGEYFGLKEEYELLHLGADEECDLQVGAEHAEKIAELTLEENIPVILDVSGYLHEEDQKELIKEVGRHLFAKEKKLKKPFLFLIEEIHEYIPESGLDDAGQMLIKIAKRGRKHGLGLCGISQRPADVKKDFITQCDWHVWHRLTWENDTKVVRRVLGSEYAEMVKDLDDGEAILHTDWNDQIRRVQFRRKYTFDAGATPGLEEIERPDLKSVSNDILSELETISERKQAEQSEIERLRSELEAREERISELQEELERSRDVSDLAERFTEALVEADGQGATSETIEDTVEEIREEKNEQIRSLQEENQELRQENQELRNRVQELEQTADHVESVEALNENIEEVSEAYLRLGEALGLDPQENEIEQLRERVETLQKELSAQSNTPTEQPSETAEGSVHTYQEFLSDEAIQDKITSAKDEATSPRYVEGVITAIMAHNEPVTYEQIADELNISSTGHVASAVNALHSRDVVTKSKNGRVTEVDLNIDDLGEIRAAAARRAASEELMSSI</sequence>
<accession>A0A6B0T0G1</accession>
<comment type="catalytic activity">
    <reaction evidence="3">
        <text>ATP + H2O = ADP + phosphate + H(+)</text>
        <dbReference type="Rhea" id="RHEA:13065"/>
        <dbReference type="ChEBI" id="CHEBI:15377"/>
        <dbReference type="ChEBI" id="CHEBI:15378"/>
        <dbReference type="ChEBI" id="CHEBI:30616"/>
        <dbReference type="ChEBI" id="CHEBI:43474"/>
        <dbReference type="ChEBI" id="CHEBI:456216"/>
        <dbReference type="EC" id="5.6.2.3"/>
    </reaction>
</comment>
<proteinExistence type="inferred from homology"/>
<evidence type="ECO:0000313" key="9">
    <source>
        <dbReference type="Proteomes" id="UP000437065"/>
    </source>
</evidence>
<dbReference type="PANTHER" id="PTHR42957">
    <property type="entry name" value="HELICASE MJ1565-RELATED"/>
    <property type="match status" value="1"/>
</dbReference>
<dbReference type="PANTHER" id="PTHR42957:SF1">
    <property type="entry name" value="HELICASE MJ1565-RELATED"/>
    <property type="match status" value="1"/>
</dbReference>
<evidence type="ECO:0000256" key="5">
    <source>
        <dbReference type="SAM" id="Coils"/>
    </source>
</evidence>
<evidence type="ECO:0000256" key="3">
    <source>
        <dbReference type="ARBA" id="ARBA00048954"/>
    </source>
</evidence>
<feature type="domain" description="Helicase HerA central" evidence="7">
    <location>
        <begin position="39"/>
        <end position="150"/>
    </location>
</feature>
<dbReference type="Pfam" id="PF01935">
    <property type="entry name" value="DUF87"/>
    <property type="match status" value="1"/>
</dbReference>
<evidence type="ECO:0000256" key="6">
    <source>
        <dbReference type="SAM" id="MobiDB-lite"/>
    </source>
</evidence>
<comment type="caution">
    <text evidence="8">The sequence shown here is derived from an EMBL/GenBank/DDBJ whole genome shotgun (WGS) entry which is preliminary data.</text>
</comment>
<feature type="compositionally biased region" description="Polar residues" evidence="6">
    <location>
        <begin position="448"/>
        <end position="465"/>
    </location>
</feature>
<organism evidence="8 9">
    <name type="scientific">Halobaculum saliterrae</name>
    <dbReference type="NCBI Taxonomy" id="2073113"/>
    <lineage>
        <taxon>Archaea</taxon>
        <taxon>Methanobacteriati</taxon>
        <taxon>Methanobacteriota</taxon>
        <taxon>Stenosarchaea group</taxon>
        <taxon>Halobacteria</taxon>
        <taxon>Halobacteriales</taxon>
        <taxon>Haloferacaceae</taxon>
        <taxon>Halobaculum</taxon>
    </lineage>
</organism>
<dbReference type="RefSeq" id="WP_159670855.1">
    <property type="nucleotide sequence ID" value="NZ_WUUS01000013.1"/>
</dbReference>